<sequence>MITRNHYFFHHMVWMPRRSKNKYVLTHMYQNTVSIRNYAVSIKTVDESTDRTTVSQLLVFACGIDKIFCVTEELLGMFPMKGQTTDSELLSSLIRLCDVASLNMSNCVSITTDGAKSMIGTKIGMVTLLKECLAHCGVELLQLHCIVHQENLYGRELEDLQP</sequence>
<proteinExistence type="predicted"/>
<reference evidence="1" key="1">
    <citation type="submission" date="2020-08" db="EMBL/GenBank/DDBJ databases">
        <title>Multicomponent nature underlies the extraordinary mechanical properties of spider dragline silk.</title>
        <authorList>
            <person name="Kono N."/>
            <person name="Nakamura H."/>
            <person name="Mori M."/>
            <person name="Yoshida Y."/>
            <person name="Ohtoshi R."/>
            <person name="Malay A.D."/>
            <person name="Moran D.A.P."/>
            <person name="Tomita M."/>
            <person name="Numata K."/>
            <person name="Arakawa K."/>
        </authorList>
    </citation>
    <scope>NUCLEOTIDE SEQUENCE</scope>
</reference>
<accession>A0A8X7BQ48</accession>
<organism evidence="1 2">
    <name type="scientific">Trichonephila inaurata madagascariensis</name>
    <dbReference type="NCBI Taxonomy" id="2747483"/>
    <lineage>
        <taxon>Eukaryota</taxon>
        <taxon>Metazoa</taxon>
        <taxon>Ecdysozoa</taxon>
        <taxon>Arthropoda</taxon>
        <taxon>Chelicerata</taxon>
        <taxon>Arachnida</taxon>
        <taxon>Araneae</taxon>
        <taxon>Araneomorphae</taxon>
        <taxon>Entelegynae</taxon>
        <taxon>Araneoidea</taxon>
        <taxon>Nephilidae</taxon>
        <taxon>Trichonephila</taxon>
        <taxon>Trichonephila inaurata</taxon>
    </lineage>
</organism>
<evidence type="ECO:0000313" key="1">
    <source>
        <dbReference type="EMBL" id="GFY38462.1"/>
    </source>
</evidence>
<evidence type="ECO:0000313" key="2">
    <source>
        <dbReference type="Proteomes" id="UP000886998"/>
    </source>
</evidence>
<keyword evidence="2" id="KW-1185">Reference proteome</keyword>
<comment type="caution">
    <text evidence="1">The sequence shown here is derived from an EMBL/GenBank/DDBJ whole genome shotgun (WGS) entry which is preliminary data.</text>
</comment>
<protein>
    <submittedName>
        <fullName evidence="1">Uncharacterized protein</fullName>
    </submittedName>
</protein>
<dbReference type="Proteomes" id="UP000886998">
    <property type="component" value="Unassembled WGS sequence"/>
</dbReference>
<dbReference type="OrthoDB" id="6159421at2759"/>
<dbReference type="PANTHER" id="PTHR45913">
    <property type="entry name" value="EPM2A-INTERACTING PROTEIN 1"/>
    <property type="match status" value="1"/>
</dbReference>
<name>A0A8X7BQ48_9ARAC</name>
<dbReference type="PANTHER" id="PTHR45913:SF5">
    <property type="entry name" value="GENERAL TRANSCRIPTION FACTOR II-I REPEAT DOMAIN-CONTAINING PROTEIN 2A-LIKE PROTEIN"/>
    <property type="match status" value="1"/>
</dbReference>
<dbReference type="EMBL" id="BMAV01000863">
    <property type="protein sequence ID" value="GFY38462.1"/>
    <property type="molecule type" value="Genomic_DNA"/>
</dbReference>
<gene>
    <name evidence="1" type="ORF">TNIN_291401</name>
</gene>
<dbReference type="AlphaFoldDB" id="A0A8X7BQ48"/>